<dbReference type="Pfam" id="PF14902">
    <property type="entry name" value="DUF4494"/>
    <property type="match status" value="1"/>
</dbReference>
<name>A0A212JAK0_9BACT</name>
<accession>A0A212JAK0</accession>
<proteinExistence type="predicted"/>
<gene>
    <name evidence="1" type="ORF">KL86DYS2_11096</name>
</gene>
<dbReference type="AlphaFoldDB" id="A0A212JAK0"/>
<protein>
    <submittedName>
        <fullName evidence="1">Uncharacterized protein</fullName>
    </submittedName>
</protein>
<sequence>MHNWFECKVSYEKVLENGMQKKVTEPYLVDALSFTEAEARIIEEIKPYISGEFTIADIKRAKLSELFFNDNGDRFFKAKVMFISLDEKSGTEKKTAVQMLAQASDIKEALKVVEKGMEGTLADYTIASLSETTIMDVFPYSEDEKKKVVLV</sequence>
<organism evidence="1">
    <name type="scientific">uncultured Dysgonomonas sp</name>
    <dbReference type="NCBI Taxonomy" id="206096"/>
    <lineage>
        <taxon>Bacteria</taxon>
        <taxon>Pseudomonadati</taxon>
        <taxon>Bacteroidota</taxon>
        <taxon>Bacteroidia</taxon>
        <taxon>Bacteroidales</taxon>
        <taxon>Dysgonomonadaceae</taxon>
        <taxon>Dysgonomonas</taxon>
        <taxon>environmental samples</taxon>
    </lineage>
</organism>
<dbReference type="RefSeq" id="WP_135104100.1">
    <property type="nucleotide sequence ID" value="NZ_CABTJG010000001.1"/>
</dbReference>
<reference evidence="1" key="1">
    <citation type="submission" date="2016-04" db="EMBL/GenBank/DDBJ databases">
        <authorList>
            <person name="Evans L.H."/>
            <person name="Alamgir A."/>
            <person name="Owens N."/>
            <person name="Weber N.D."/>
            <person name="Virtaneva K."/>
            <person name="Barbian K."/>
            <person name="Babar A."/>
            <person name="Rosenke K."/>
        </authorList>
    </citation>
    <scope>NUCLEOTIDE SEQUENCE</scope>
    <source>
        <strain evidence="1">86-2</strain>
    </source>
</reference>
<evidence type="ECO:0000313" key="1">
    <source>
        <dbReference type="EMBL" id="SBV96451.1"/>
    </source>
</evidence>
<dbReference type="EMBL" id="FLUL01000001">
    <property type="protein sequence ID" value="SBV96451.1"/>
    <property type="molecule type" value="Genomic_DNA"/>
</dbReference>
<dbReference type="InterPro" id="IPR027848">
    <property type="entry name" value="DUF4494"/>
</dbReference>